<dbReference type="Pfam" id="PF23598">
    <property type="entry name" value="LRR_14"/>
    <property type="match status" value="3"/>
</dbReference>
<dbReference type="PANTHER" id="PTHR23155:SF1005">
    <property type="entry name" value="OS07G0197300 PROTEIN"/>
    <property type="match status" value="1"/>
</dbReference>
<evidence type="ECO:0000259" key="7">
    <source>
        <dbReference type="SMART" id="SM00382"/>
    </source>
</evidence>
<dbReference type="SUPFAM" id="SSF52047">
    <property type="entry name" value="RNI-like"/>
    <property type="match status" value="1"/>
</dbReference>
<dbReference type="InterPro" id="IPR002182">
    <property type="entry name" value="NB-ARC"/>
</dbReference>
<dbReference type="GO" id="GO:0042742">
    <property type="term" value="P:defense response to bacterium"/>
    <property type="evidence" value="ECO:0007669"/>
    <property type="project" value="UniProtKB-ARBA"/>
</dbReference>
<comment type="similarity">
    <text evidence="1">Belongs to the disease resistance NB-LRR family.</text>
</comment>
<sequence length="2666" mass="304004">MESAVASYAEGVGKAIVGKIGQLVSDEFRLLSGVRGEIVYLRDDVAIMNALLRMLSEADEGTVVHFVREWMKQVRELAYDAEDCIDLFLLRISFAPPRAGALGRAWRRLVTIGPRHRLAVDIQNLHARALAISERRVRYEVDGQALRPSVWFVPAATAATMSSAAHTLRLHPANEYPSKFLGIGDQVQRLSDLWLTSDNNEPDVSLKVFSIVGFGGLGKTTLAMEVCRNLEEEFPCQAMVSVSQAFDSRKDLSGLLKRMLQQIVRVRRDLQLQEEKPLANIDDGDADWLAMKLREHLADRRYLIVIDDVWTISSWEAILTRIPDNKCSSRIIVTTRIEHVARACSPASPGEDYIQRIKPLGSEDAKELFVNRVFGPQKDCPEQFEEIMYKILTKCSGLPLAIVCIASLLGSYTSPGGVEVWTRVCNSTGSLMENNPTLDGMRQILTLSYNHLPHHLKACMMYLSTFPEDYAISRDRLVQKWMAEGLIPEMRGLTSAEVAEAYFDELLSRNMTTTVSYSNDGKPNSCSVHDMMLEVIVSKALESNFVSLVGGQCGSMPYSSVRRLSIQNDDIGSGIDNTNLRHVRSLTAFRPEGHRKLLDRLAEFSLLRMLDLEGCKDLRNKHMKHICRLFLLKFLSLTDTDITKLPSQINKLQHLQTLWLFNTLLDKVPESLVDLENLKQVGFSNRQDWRKLLRLPQHISKMKAIEELTRFELLSEDAQLAMEIGDLVHLQFLNVVLNCFDCSDGQLLTELAKSIGRCSLYRLKVEDMMPDSNNMNFLLNLPSPPKLLRYLCIGGTIDRIPGWVQSLTHLVHVEFWWIYLPSDEIYGALYKLPSLTKISLDRWCCSEDELVARTDFKFPLLKVLSFVPDEGTPQVVRFEEGAMPKLETLVMYFHDKKRSLEGVEHLTSLKDVRVRGSRDNHEMGTAVIQLKEENARRHSSNQFKVIVEYDSFDFARMESAAASHAGGLVARLGQLVTAEFRLLSGVRGEVDRLRDEVAIINADLRRLSEADESAVDHSVREWMKQARELAYDAEDCIDLFFFLRISLAPPRAVFRTRNFDLINKEKKSRQLINCKTDLIRYLIVIDDVWSISAWEAIMSRMPDNKCSSRIIVTTRIEHVARACSSASLEEEYYIHRVKPLQFQDAKKLFINAVFGPQQYCPEHLVEIMHKILTRCNGLPLAIVCIGRLLAGYRSSEGIEIWTRVSNSISSEMENNPTLEGMRQIITLSYNHLPHHLRACMMYLSIFPEDYTIGKNRLLYRWIAEGLVSEQRGLTIMEVAEAYFDELVSRNMIQPPHVEPYGRTVSCQVHDMMLDIVISKALESNFVSLVDGQCQGTSYGRVRRLSIQSDDIQSAIDYTKFSHIRSLTTFRPKGHRKLLDKLAKFTLLRVLDLQDCKDLQNHHMKHVCQLFLLRFLGLSGTDITELPSQINKLWHLQTLWLFNTLLDKVPESLVDLEKLERVGFSNRCNSKILLRLPRQIRKMKALQRIYSFELHEDDTQLAKEIGDLAQLRVLGVILNCSNCSHKQVLTELAKSIDRCSLHELFLDDMNFQANNMNFLLELPSPPKSLRVLYIRGIIDRIPGWVQSLTHLILIELWWINLHSNEIYGVLYKLPSLSKIILGRRCCSDDKLVASTAFKFPLLRELFLFPDEGTPRVFGFEKGAMPKLETLVMNFHGEGSILDGIKHLKSLKEVRLYGWKNYNSQRSVVDQLKAESLSRQKLHQFKSAAASHAGGLVARLGQLVTAEFRLLSGVRGEVDRLKDEVAIMNAVLRRLSEVEEGAVDHFVREWMNQVRELAYDAENCIDLSLLRVSHAPPRAGALRHGWRRLVTIGPRHRLAGDIRKLLARALAIRERRVRYDIDGQALPRSVWFVPASTTVPSTAHALRPSKLVGIDDQVQHLSDLVKSERLTCDNQPDVGLKVFCIVGFAGLGKTTLAMEVCRSLEEEFACQAMVPVSQVFDAGKDLGRLLKQIIKKVVRVTSGRGLQEEQELRNIDEDDVDELAMMLGDCLDGKRYLIVIDDVWSISAWEAILSRLPDNKCNSRIIVTTRIEHVARACRSASLEEEYYIHRVKPLQFEDAKKLFINAVFGPQQDCPEHLKDIMHKILTRCSGLPLAIFCIVRLLAGYRSPEGAVEMWTRVCNSTGSLMENNPTLNGMRHIITLSYNHLPHHLRACMMYLSLFPEDYVVDKRRLLYRWIAEGLVSEQRGLTPMEVAESYFAELVNRHMIQPSCTETLGTLMGCRVHDMMLDIIVCKALESNFVSFVGGQCRDPSYGSVRRLAIQSDDLGSSIENTNLRHVRSLTTFRPQGHRKLLDCLAEFTLLRVLDLQDCKDLQNKHMKHVCQLFLLRFLSLNGTDITKLPSQINKLQHLQALWLISTLLVKVPESLVDLEKLEHLGFKNKHDRTILLRLPRHIRKMKALQSLYRFEFREDDAQLAEEIGDLVQLRVLNVVLNCSNCSEAKVLTELAKSMGRCSQNLCKLFLEDMHFNANNMNFLLELPSPPKFLRVLYIGGTIDRTPDWVQSLTQLVEIVFWWTNLPSDEIYGVLYKLPNLSKIILGKRCCSEDKLVASGAFKFPQLKELILGPNDGKPRVFGFEEGAMPKLKTLEMNFHKEDMILDGVQHLTSLKEVRLRGWKHNSALHRAVDQLKAHSMSRHRSEQLKIIVTYF</sequence>
<dbReference type="InterPro" id="IPR027417">
    <property type="entry name" value="P-loop_NTPase"/>
</dbReference>
<accession>A0A0E0Q5A9</accession>
<dbReference type="InterPro" id="IPR044974">
    <property type="entry name" value="Disease_R_plants"/>
</dbReference>
<keyword evidence="3" id="KW-0677">Repeat</keyword>
<evidence type="ECO:0000256" key="1">
    <source>
        <dbReference type="ARBA" id="ARBA00008894"/>
    </source>
</evidence>
<feature type="domain" description="AAA+ ATPase" evidence="7">
    <location>
        <begin position="1917"/>
        <end position="2068"/>
    </location>
</feature>
<dbReference type="Gene3D" id="1.10.10.10">
    <property type="entry name" value="Winged helix-like DNA-binding domain superfamily/Winged helix DNA-binding domain"/>
    <property type="match status" value="3"/>
</dbReference>
<evidence type="ECO:0000313" key="8">
    <source>
        <dbReference type="EnsemblPlants" id="ORUFI07G06350.1"/>
    </source>
</evidence>
<dbReference type="Gene3D" id="3.40.50.300">
    <property type="entry name" value="P-loop containing nucleotide triphosphate hydrolases"/>
    <property type="match status" value="2"/>
</dbReference>
<dbReference type="InterPro" id="IPR032675">
    <property type="entry name" value="LRR_dom_sf"/>
</dbReference>
<reference evidence="9" key="1">
    <citation type="submission" date="2013-06" db="EMBL/GenBank/DDBJ databases">
        <authorList>
            <person name="Zhao Q."/>
        </authorList>
    </citation>
    <scope>NUCLEOTIDE SEQUENCE</scope>
    <source>
        <strain evidence="9">cv. W1943</strain>
    </source>
</reference>
<evidence type="ECO:0000256" key="5">
    <source>
        <dbReference type="ARBA" id="ARBA00022821"/>
    </source>
</evidence>
<dbReference type="InterPro" id="IPR058922">
    <property type="entry name" value="WHD_DRP"/>
</dbReference>
<name>A0A0E0Q5A9_ORYRU</name>
<keyword evidence="2" id="KW-0433">Leucine-rich repeat</keyword>
<dbReference type="SMART" id="SM00382">
    <property type="entry name" value="AAA"/>
    <property type="match status" value="2"/>
</dbReference>
<dbReference type="GO" id="GO:0009626">
    <property type="term" value="P:plant-type hypersensitive response"/>
    <property type="evidence" value="ECO:0007669"/>
    <property type="project" value="UniProtKB-ARBA"/>
</dbReference>
<dbReference type="InterPro" id="IPR041118">
    <property type="entry name" value="Rx_N"/>
</dbReference>
<organism evidence="8 9">
    <name type="scientific">Oryza rufipogon</name>
    <name type="common">Brownbeard rice</name>
    <name type="synonym">Asian wild rice</name>
    <dbReference type="NCBI Taxonomy" id="4529"/>
    <lineage>
        <taxon>Eukaryota</taxon>
        <taxon>Viridiplantae</taxon>
        <taxon>Streptophyta</taxon>
        <taxon>Embryophyta</taxon>
        <taxon>Tracheophyta</taxon>
        <taxon>Spermatophyta</taxon>
        <taxon>Magnoliopsida</taxon>
        <taxon>Liliopsida</taxon>
        <taxon>Poales</taxon>
        <taxon>Poaceae</taxon>
        <taxon>BOP clade</taxon>
        <taxon>Oryzoideae</taxon>
        <taxon>Oryzeae</taxon>
        <taxon>Oryzinae</taxon>
        <taxon>Oryza</taxon>
    </lineage>
</organism>
<keyword evidence="6" id="KW-0175">Coiled coil</keyword>
<proteinExistence type="inferred from homology"/>
<keyword evidence="4" id="KW-0547">Nucleotide-binding</keyword>
<protein>
    <recommendedName>
        <fullName evidence="7">AAA+ ATPase domain-containing protein</fullName>
    </recommendedName>
</protein>
<dbReference type="Pfam" id="PF00931">
    <property type="entry name" value="NB-ARC"/>
    <property type="match status" value="3"/>
</dbReference>
<keyword evidence="9" id="KW-1185">Reference proteome</keyword>
<dbReference type="HOGENOM" id="CLU_227521_0_0_1"/>
<evidence type="ECO:0000256" key="6">
    <source>
        <dbReference type="ARBA" id="ARBA00023054"/>
    </source>
</evidence>
<dbReference type="Gene3D" id="1.10.8.430">
    <property type="entry name" value="Helical domain of apoptotic protease-activating factors"/>
    <property type="match status" value="3"/>
</dbReference>
<dbReference type="CDD" id="cd14798">
    <property type="entry name" value="RX-CC_like"/>
    <property type="match status" value="3"/>
</dbReference>
<dbReference type="InterPro" id="IPR042197">
    <property type="entry name" value="Apaf_helical"/>
</dbReference>
<dbReference type="FunFam" id="1.10.10.10:FF:000322">
    <property type="entry name" value="Probable disease resistance protein At1g63360"/>
    <property type="match status" value="3"/>
</dbReference>
<dbReference type="Pfam" id="PF23559">
    <property type="entry name" value="WHD_DRP"/>
    <property type="match status" value="3"/>
</dbReference>
<dbReference type="SUPFAM" id="SSF52058">
    <property type="entry name" value="L domain-like"/>
    <property type="match status" value="2"/>
</dbReference>
<feature type="domain" description="AAA+ ATPase" evidence="7">
    <location>
        <begin position="205"/>
        <end position="358"/>
    </location>
</feature>
<dbReference type="InterPro" id="IPR055414">
    <property type="entry name" value="LRR_R13L4/SHOC2-like"/>
</dbReference>
<dbReference type="Gene3D" id="3.80.10.10">
    <property type="entry name" value="Ribonuclease Inhibitor"/>
    <property type="match status" value="3"/>
</dbReference>
<dbReference type="Pfam" id="PF18052">
    <property type="entry name" value="Rx_N"/>
    <property type="match status" value="3"/>
</dbReference>
<dbReference type="InterPro" id="IPR038005">
    <property type="entry name" value="RX-like_CC"/>
</dbReference>
<dbReference type="Proteomes" id="UP000008022">
    <property type="component" value="Unassembled WGS sequence"/>
</dbReference>
<dbReference type="OMA" id="HCPENGF"/>
<dbReference type="Gramene" id="ORUFI07G06350.1">
    <property type="protein sequence ID" value="ORUFI07G06350.1"/>
    <property type="gene ID" value="ORUFI07G06350"/>
</dbReference>
<evidence type="ECO:0000256" key="4">
    <source>
        <dbReference type="ARBA" id="ARBA00022741"/>
    </source>
</evidence>
<evidence type="ECO:0000256" key="2">
    <source>
        <dbReference type="ARBA" id="ARBA00022614"/>
    </source>
</evidence>
<dbReference type="PRINTS" id="PR00364">
    <property type="entry name" value="DISEASERSIST"/>
</dbReference>
<dbReference type="PANTHER" id="PTHR23155">
    <property type="entry name" value="DISEASE RESISTANCE PROTEIN RP"/>
    <property type="match status" value="1"/>
</dbReference>
<reference evidence="8" key="2">
    <citation type="submission" date="2015-06" db="UniProtKB">
        <authorList>
            <consortium name="EnsemblPlants"/>
        </authorList>
    </citation>
    <scope>IDENTIFICATION</scope>
</reference>
<keyword evidence="5" id="KW-0611">Plant defense</keyword>
<dbReference type="STRING" id="4529.A0A0E0Q5A9"/>
<dbReference type="EnsemblPlants" id="ORUFI07G06350.1">
    <property type="protein sequence ID" value="ORUFI07G06350.1"/>
    <property type="gene ID" value="ORUFI07G06350"/>
</dbReference>
<evidence type="ECO:0000313" key="9">
    <source>
        <dbReference type="Proteomes" id="UP000008022"/>
    </source>
</evidence>
<dbReference type="Gene3D" id="1.20.5.4130">
    <property type="match status" value="3"/>
</dbReference>
<dbReference type="SUPFAM" id="SSF52540">
    <property type="entry name" value="P-loop containing nucleoside triphosphate hydrolases"/>
    <property type="match status" value="3"/>
</dbReference>
<dbReference type="GO" id="GO:0043531">
    <property type="term" value="F:ADP binding"/>
    <property type="evidence" value="ECO:0007669"/>
    <property type="project" value="InterPro"/>
</dbReference>
<evidence type="ECO:0000256" key="3">
    <source>
        <dbReference type="ARBA" id="ARBA00022737"/>
    </source>
</evidence>
<dbReference type="InterPro" id="IPR003593">
    <property type="entry name" value="AAA+_ATPase"/>
</dbReference>
<dbReference type="eggNOG" id="KOG4658">
    <property type="taxonomic scope" value="Eukaryota"/>
</dbReference>
<dbReference type="GO" id="GO:0002758">
    <property type="term" value="P:innate immune response-activating signaling pathway"/>
    <property type="evidence" value="ECO:0007669"/>
    <property type="project" value="UniProtKB-ARBA"/>
</dbReference>
<dbReference type="InterPro" id="IPR036388">
    <property type="entry name" value="WH-like_DNA-bd_sf"/>
</dbReference>